<accession>A0AAE4QVD8</accession>
<organism evidence="2 3">
    <name type="scientific">Dietzia maris</name>
    <dbReference type="NCBI Taxonomy" id="37915"/>
    <lineage>
        <taxon>Bacteria</taxon>
        <taxon>Bacillati</taxon>
        <taxon>Actinomycetota</taxon>
        <taxon>Actinomycetes</taxon>
        <taxon>Mycobacteriales</taxon>
        <taxon>Dietziaceae</taxon>
        <taxon>Dietzia</taxon>
    </lineage>
</organism>
<dbReference type="AlphaFoldDB" id="A0AAE4QVD8"/>
<comment type="caution">
    <text evidence="2">The sequence shown here is derived from an EMBL/GenBank/DDBJ whole genome shotgun (WGS) entry which is preliminary data.</text>
</comment>
<keyword evidence="1" id="KW-0472">Membrane</keyword>
<dbReference type="Proteomes" id="UP001185873">
    <property type="component" value="Unassembled WGS sequence"/>
</dbReference>
<sequence>MDHYSPLARATRIAIYVLAVTVPVVIALAVVGTTPYLLDKVPERHRDTVAAIGEGAVRLSGGNGGIFRAGDARAVDTTIPGAPVPLRGEWSPRRPEDFPPPAGLIEGVDYAVETTDDGYLAHWPCEHEIPVRSFDAPPGSETDLAWAVDTLAFSSGLPLRYTGPGAPDQKDVEGALSVTYGDHPMFHTHGAAGVGGGAVWPRGLILQGTVVIQPGQVSPVPGDPWSRSLTLHELMHAVGIDHAGPHRPEIMTEERIGEIQTILGDGDRFALHMVGCH</sequence>
<feature type="transmembrane region" description="Helical" evidence="1">
    <location>
        <begin position="13"/>
        <end position="38"/>
    </location>
</feature>
<evidence type="ECO:0000256" key="1">
    <source>
        <dbReference type="SAM" id="Phobius"/>
    </source>
</evidence>
<name>A0AAE4QVD8_9ACTN</name>
<proteinExistence type="predicted"/>
<reference evidence="2" key="1">
    <citation type="submission" date="2023-10" db="EMBL/GenBank/DDBJ databases">
        <title>Development of a sustainable strategy for remediation of hydrocarbon-contaminated territories based on the waste exchange concept.</title>
        <authorList>
            <person name="Krivoruchko A."/>
        </authorList>
    </citation>
    <scope>NUCLEOTIDE SEQUENCE</scope>
    <source>
        <strain evidence="2">IEGM 1175</strain>
    </source>
</reference>
<dbReference type="RefSeq" id="WP_317469242.1">
    <property type="nucleotide sequence ID" value="NZ_JAWLKJ010000001.1"/>
</dbReference>
<evidence type="ECO:0000313" key="2">
    <source>
        <dbReference type="EMBL" id="MDV6298850.1"/>
    </source>
</evidence>
<dbReference type="EMBL" id="JAWLKJ010000001">
    <property type="protein sequence ID" value="MDV6298850.1"/>
    <property type="molecule type" value="Genomic_DNA"/>
</dbReference>
<gene>
    <name evidence="2" type="ORF">R3P82_06945</name>
</gene>
<evidence type="ECO:0008006" key="4">
    <source>
        <dbReference type="Google" id="ProtNLM"/>
    </source>
</evidence>
<evidence type="ECO:0000313" key="3">
    <source>
        <dbReference type="Proteomes" id="UP001185873"/>
    </source>
</evidence>
<dbReference type="SUPFAM" id="SSF55486">
    <property type="entry name" value="Metalloproteases ('zincins'), catalytic domain"/>
    <property type="match status" value="1"/>
</dbReference>
<keyword evidence="1" id="KW-1133">Transmembrane helix</keyword>
<keyword evidence="1" id="KW-0812">Transmembrane</keyword>
<protein>
    <recommendedName>
        <fullName evidence="4">Peptidase M10 metallopeptidase domain-containing protein</fullName>
    </recommendedName>
</protein>